<sequence length="323" mass="33562">MNERRRPTPPSSSAAAGRRRRGGRSRRRRGGRSRLLWPGLAAGAVLVLAGGLALKGATEPSGGSTDTAGASSSAPGSESPRADGTREASPDGSAAASAKETEKEKQEKQEKEEQETGGKGSDGKGQEEKPDPDSIPSSGPGTFATASGGGDLVGGRGRTLTYVVQVEDGIGIPARDVAAEVERILADERGWTADGKVGFRRVSGGASDFRVRLATAGTVDDICGQYGLDTGGEVNCNVGQDVMVNLKRWLLATQYYADDVTSYRALIINHEVGHFLGHGHEGCPGAGRPAPVMMQQIKGLHGCRTNVWPYDAEGRAITGPAVG</sequence>
<evidence type="ECO:0000256" key="1">
    <source>
        <dbReference type="SAM" id="MobiDB-lite"/>
    </source>
</evidence>
<dbReference type="EMBL" id="BAABIV010000005">
    <property type="protein sequence ID" value="GAA4979372.1"/>
    <property type="molecule type" value="Genomic_DNA"/>
</dbReference>
<proteinExistence type="predicted"/>
<organism evidence="3 4">
    <name type="scientific">Streptomyces hyderabadensis</name>
    <dbReference type="NCBI Taxonomy" id="598549"/>
    <lineage>
        <taxon>Bacteria</taxon>
        <taxon>Bacillati</taxon>
        <taxon>Actinomycetota</taxon>
        <taxon>Actinomycetes</taxon>
        <taxon>Kitasatosporales</taxon>
        <taxon>Streptomycetaceae</taxon>
        <taxon>Streptomyces</taxon>
    </lineage>
</organism>
<dbReference type="Gene3D" id="3.40.390.10">
    <property type="entry name" value="Collagenase (Catalytic Domain)"/>
    <property type="match status" value="1"/>
</dbReference>
<dbReference type="Proteomes" id="UP001500610">
    <property type="component" value="Unassembled WGS sequence"/>
</dbReference>
<dbReference type="RefSeq" id="WP_226026838.1">
    <property type="nucleotide sequence ID" value="NZ_BAABIV010000005.1"/>
</dbReference>
<protein>
    <submittedName>
        <fullName evidence="3">DUF3152 domain-containing protein</fullName>
    </submittedName>
</protein>
<feature type="compositionally biased region" description="Basic residues" evidence="1">
    <location>
        <begin position="17"/>
        <end position="32"/>
    </location>
</feature>
<feature type="compositionally biased region" description="Low complexity" evidence="1">
    <location>
        <begin position="55"/>
        <end position="79"/>
    </location>
</feature>
<dbReference type="SUPFAM" id="SSF55486">
    <property type="entry name" value="Metalloproteases ('zincins'), catalytic domain"/>
    <property type="match status" value="1"/>
</dbReference>
<dbReference type="InterPro" id="IPR022603">
    <property type="entry name" value="DUF3152"/>
</dbReference>
<keyword evidence="4" id="KW-1185">Reference proteome</keyword>
<feature type="region of interest" description="Disordered" evidence="1">
    <location>
        <begin position="55"/>
        <end position="151"/>
    </location>
</feature>
<evidence type="ECO:0000313" key="4">
    <source>
        <dbReference type="Proteomes" id="UP001500610"/>
    </source>
</evidence>
<feature type="domain" description="DUF3152" evidence="2">
    <location>
        <begin position="133"/>
        <end position="300"/>
    </location>
</feature>
<evidence type="ECO:0000259" key="2">
    <source>
        <dbReference type="Pfam" id="PF11350"/>
    </source>
</evidence>
<dbReference type="Pfam" id="PF11350">
    <property type="entry name" value="DUF3152"/>
    <property type="match status" value="1"/>
</dbReference>
<accession>A0ABP9HV13</accession>
<feature type="region of interest" description="Disordered" evidence="1">
    <location>
        <begin position="1"/>
        <end position="40"/>
    </location>
</feature>
<feature type="compositionally biased region" description="Basic and acidic residues" evidence="1">
    <location>
        <begin position="99"/>
        <end position="132"/>
    </location>
</feature>
<gene>
    <name evidence="3" type="ORF">GCM10023257_16570</name>
</gene>
<name>A0ABP9HV13_9ACTN</name>
<reference evidence="4" key="1">
    <citation type="journal article" date="2019" name="Int. J. Syst. Evol. Microbiol.">
        <title>The Global Catalogue of Microorganisms (GCM) 10K type strain sequencing project: providing services to taxonomists for standard genome sequencing and annotation.</title>
        <authorList>
            <consortium name="The Broad Institute Genomics Platform"/>
            <consortium name="The Broad Institute Genome Sequencing Center for Infectious Disease"/>
            <person name="Wu L."/>
            <person name="Ma J."/>
        </authorList>
    </citation>
    <scope>NUCLEOTIDE SEQUENCE [LARGE SCALE GENOMIC DNA]</scope>
    <source>
        <strain evidence="4">JCM 17657</strain>
    </source>
</reference>
<comment type="caution">
    <text evidence="3">The sequence shown here is derived from an EMBL/GenBank/DDBJ whole genome shotgun (WGS) entry which is preliminary data.</text>
</comment>
<dbReference type="InterPro" id="IPR024079">
    <property type="entry name" value="MetalloPept_cat_dom_sf"/>
</dbReference>
<evidence type="ECO:0000313" key="3">
    <source>
        <dbReference type="EMBL" id="GAA4979372.1"/>
    </source>
</evidence>
<feature type="compositionally biased region" description="Basic and acidic residues" evidence="1">
    <location>
        <begin position="80"/>
        <end position="89"/>
    </location>
</feature>